<dbReference type="EMBL" id="LT598465">
    <property type="protein sequence ID" value="SCU91840.1"/>
    <property type="molecule type" value="Genomic_DNA"/>
</dbReference>
<reference evidence="2 3" key="1">
    <citation type="submission" date="2016-03" db="EMBL/GenBank/DDBJ databases">
        <authorList>
            <person name="Devillers H."/>
        </authorList>
    </citation>
    <scope>NUCLEOTIDE SEQUENCE [LARGE SCALE GENOMIC DNA]</scope>
    <source>
        <strain evidence="2">CBS 11717</strain>
    </source>
</reference>
<dbReference type="AlphaFoldDB" id="A0A1G4JMN0"/>
<accession>A0A1G4JMN0</accession>
<feature type="region of interest" description="Disordered" evidence="1">
    <location>
        <begin position="1"/>
        <end position="37"/>
    </location>
</feature>
<evidence type="ECO:0000313" key="2">
    <source>
        <dbReference type="EMBL" id="SCU91840.1"/>
    </source>
</evidence>
<feature type="compositionally biased region" description="Polar residues" evidence="1">
    <location>
        <begin position="1"/>
        <end position="13"/>
    </location>
</feature>
<proteinExistence type="predicted"/>
<dbReference type="OrthoDB" id="4036572at2759"/>
<protein>
    <submittedName>
        <fullName evidence="2">LAMI_0E07536g1_1</fullName>
    </submittedName>
</protein>
<dbReference type="Proteomes" id="UP000191024">
    <property type="component" value="Chromosome E"/>
</dbReference>
<organism evidence="2 3">
    <name type="scientific">Lachancea mirantina</name>
    <dbReference type="NCBI Taxonomy" id="1230905"/>
    <lineage>
        <taxon>Eukaryota</taxon>
        <taxon>Fungi</taxon>
        <taxon>Dikarya</taxon>
        <taxon>Ascomycota</taxon>
        <taxon>Saccharomycotina</taxon>
        <taxon>Saccharomycetes</taxon>
        <taxon>Saccharomycetales</taxon>
        <taxon>Saccharomycetaceae</taxon>
        <taxon>Lachancea</taxon>
    </lineage>
</organism>
<keyword evidence="3" id="KW-1185">Reference proteome</keyword>
<gene>
    <name evidence="2" type="ORF">LAMI_0E07536G</name>
</gene>
<evidence type="ECO:0000313" key="3">
    <source>
        <dbReference type="Proteomes" id="UP000191024"/>
    </source>
</evidence>
<evidence type="ECO:0000256" key="1">
    <source>
        <dbReference type="SAM" id="MobiDB-lite"/>
    </source>
</evidence>
<name>A0A1G4JMN0_9SACH</name>
<feature type="compositionally biased region" description="Low complexity" evidence="1">
    <location>
        <begin position="14"/>
        <end position="30"/>
    </location>
</feature>
<sequence>MGCCQQQQSGQNTSLSCSSKNGSSSCAGKASIDKKPVSCCGTSKKPTRCKCGSSCSCETCNSTKL</sequence>